<evidence type="ECO:0000256" key="5">
    <source>
        <dbReference type="ARBA" id="ARBA00023002"/>
    </source>
</evidence>
<feature type="domain" description="Enoyl reductase (ER)" evidence="8">
    <location>
        <begin position="13"/>
        <end position="335"/>
    </location>
</feature>
<dbReference type="Proteomes" id="UP000479132">
    <property type="component" value="Unassembled WGS sequence"/>
</dbReference>
<comment type="similarity">
    <text evidence="2 7">Belongs to the zinc-containing alcohol dehydrogenase family.</text>
</comment>
<evidence type="ECO:0000256" key="4">
    <source>
        <dbReference type="ARBA" id="ARBA00022833"/>
    </source>
</evidence>
<keyword evidence="6" id="KW-0520">NAD</keyword>
<proteinExistence type="inferred from homology"/>
<dbReference type="InterPro" id="IPR011032">
    <property type="entry name" value="GroES-like_sf"/>
</dbReference>
<accession>A0A6M1ST72</accession>
<organism evidence="9 10">
    <name type="scientific">Fodinibius halophilus</name>
    <dbReference type="NCBI Taxonomy" id="1736908"/>
    <lineage>
        <taxon>Bacteria</taxon>
        <taxon>Pseudomonadati</taxon>
        <taxon>Balneolota</taxon>
        <taxon>Balneolia</taxon>
        <taxon>Balneolales</taxon>
        <taxon>Balneolaceae</taxon>
        <taxon>Fodinibius</taxon>
    </lineage>
</organism>
<dbReference type="FunFam" id="3.40.50.720:FF:000039">
    <property type="entry name" value="Alcohol dehydrogenase AdhP"/>
    <property type="match status" value="1"/>
</dbReference>
<dbReference type="SUPFAM" id="SSF51735">
    <property type="entry name" value="NAD(P)-binding Rossmann-fold domains"/>
    <property type="match status" value="1"/>
</dbReference>
<reference evidence="9 10" key="1">
    <citation type="submission" date="2020-02" db="EMBL/GenBank/DDBJ databases">
        <title>Aliifodinibius halophilus 2W32, complete genome.</title>
        <authorList>
            <person name="Li Y."/>
            <person name="Wu S."/>
        </authorList>
    </citation>
    <scope>NUCLEOTIDE SEQUENCE [LARGE SCALE GENOMIC DNA]</scope>
    <source>
        <strain evidence="9 10">2W32</strain>
    </source>
</reference>
<comment type="cofactor">
    <cofactor evidence="1 7">
        <name>Zn(2+)</name>
        <dbReference type="ChEBI" id="CHEBI:29105"/>
    </cofactor>
</comment>
<dbReference type="InterPro" id="IPR020843">
    <property type="entry name" value="ER"/>
</dbReference>
<dbReference type="GO" id="GO:0004022">
    <property type="term" value="F:alcohol dehydrogenase (NAD+) activity"/>
    <property type="evidence" value="ECO:0007669"/>
    <property type="project" value="TreeGrafter"/>
</dbReference>
<name>A0A6M1ST72_9BACT</name>
<dbReference type="Pfam" id="PF00107">
    <property type="entry name" value="ADH_zinc_N"/>
    <property type="match status" value="1"/>
</dbReference>
<dbReference type="Gene3D" id="3.90.180.10">
    <property type="entry name" value="Medium-chain alcohol dehydrogenases, catalytic domain"/>
    <property type="match status" value="1"/>
</dbReference>
<evidence type="ECO:0000313" key="10">
    <source>
        <dbReference type="Proteomes" id="UP000479132"/>
    </source>
</evidence>
<dbReference type="RefSeq" id="WP_165264845.1">
    <property type="nucleotide sequence ID" value="NZ_JAALLS010000001.1"/>
</dbReference>
<protein>
    <submittedName>
        <fullName evidence="9">Alcohol dehydrogenase catalytic domain-containing protein</fullName>
    </submittedName>
</protein>
<dbReference type="InterPro" id="IPR036291">
    <property type="entry name" value="NAD(P)-bd_dom_sf"/>
</dbReference>
<keyword evidence="5" id="KW-0560">Oxidoreductase</keyword>
<keyword evidence="10" id="KW-1185">Reference proteome</keyword>
<evidence type="ECO:0000256" key="7">
    <source>
        <dbReference type="RuleBase" id="RU361277"/>
    </source>
</evidence>
<evidence type="ECO:0000256" key="2">
    <source>
        <dbReference type="ARBA" id="ARBA00008072"/>
    </source>
</evidence>
<evidence type="ECO:0000256" key="6">
    <source>
        <dbReference type="ARBA" id="ARBA00023027"/>
    </source>
</evidence>
<dbReference type="PANTHER" id="PTHR42940">
    <property type="entry name" value="ALCOHOL DEHYDROGENASE 1-RELATED"/>
    <property type="match status" value="1"/>
</dbReference>
<dbReference type="EMBL" id="JAALLS010000001">
    <property type="protein sequence ID" value="NGP86746.1"/>
    <property type="molecule type" value="Genomic_DNA"/>
</dbReference>
<evidence type="ECO:0000256" key="1">
    <source>
        <dbReference type="ARBA" id="ARBA00001947"/>
    </source>
</evidence>
<dbReference type="GO" id="GO:0005737">
    <property type="term" value="C:cytoplasm"/>
    <property type="evidence" value="ECO:0007669"/>
    <property type="project" value="TreeGrafter"/>
</dbReference>
<dbReference type="GO" id="GO:0008270">
    <property type="term" value="F:zinc ion binding"/>
    <property type="evidence" value="ECO:0007669"/>
    <property type="project" value="InterPro"/>
</dbReference>
<dbReference type="InterPro" id="IPR013154">
    <property type="entry name" value="ADH-like_N"/>
</dbReference>
<dbReference type="SUPFAM" id="SSF50129">
    <property type="entry name" value="GroES-like"/>
    <property type="match status" value="1"/>
</dbReference>
<dbReference type="AlphaFoldDB" id="A0A6M1ST72"/>
<evidence type="ECO:0000313" key="9">
    <source>
        <dbReference type="EMBL" id="NGP86746.1"/>
    </source>
</evidence>
<dbReference type="PROSITE" id="PS00059">
    <property type="entry name" value="ADH_ZINC"/>
    <property type="match status" value="1"/>
</dbReference>
<dbReference type="Gene3D" id="3.40.50.720">
    <property type="entry name" value="NAD(P)-binding Rossmann-like Domain"/>
    <property type="match status" value="1"/>
</dbReference>
<gene>
    <name evidence="9" type="ORF">G3569_00155</name>
</gene>
<keyword evidence="3 7" id="KW-0479">Metal-binding</keyword>
<evidence type="ECO:0000259" key="8">
    <source>
        <dbReference type="SMART" id="SM00829"/>
    </source>
</evidence>
<comment type="caution">
    <text evidence="9">The sequence shown here is derived from an EMBL/GenBank/DDBJ whole genome shotgun (WGS) entry which is preliminary data.</text>
</comment>
<dbReference type="PANTHER" id="PTHR42940:SF7">
    <property type="entry name" value="ALCOHOL DEHYDROGENASE-LIKE N-TERMINAL DOMAIN-CONTAINING PROTEIN"/>
    <property type="match status" value="1"/>
</dbReference>
<evidence type="ECO:0000256" key="3">
    <source>
        <dbReference type="ARBA" id="ARBA00022723"/>
    </source>
</evidence>
<keyword evidence="4 7" id="KW-0862">Zinc</keyword>
<dbReference type="Pfam" id="PF08240">
    <property type="entry name" value="ADH_N"/>
    <property type="match status" value="1"/>
</dbReference>
<dbReference type="InterPro" id="IPR013149">
    <property type="entry name" value="ADH-like_C"/>
</dbReference>
<dbReference type="SMART" id="SM00829">
    <property type="entry name" value="PKS_ER"/>
    <property type="match status" value="1"/>
</dbReference>
<sequence length="338" mass="35798">MSSMNAMQVTQPGADFTAVEKEIPSPSKNEVLIKVQACGICHSDAFVKDGTFPGIEYPRVPGHEVIGTIEGTGSGVSSWNNGQRVGVGWHGGHCYECEACRNGDFINCENAQVTGIHFDGGYAEYMTAPQSALASIPESLDSAEAAPLLCAGITTFNALRNSDLEPGDIVAVQGIGGLGHLGVQYAHNFGCEVVALSRGSQKKELAKELGADHYINTEAEDAVEKLQSLGGADLILATAPSSKAISNIVNGLGRNGQLMVVAATVDPIEVSPMQLITGRKSITGWPSGDAKASEDTLDFSALKKITPKVETFPLEQANEAYDRMINNEARFRVVLEMN</sequence>
<dbReference type="InterPro" id="IPR002328">
    <property type="entry name" value="ADH_Zn_CS"/>
</dbReference>
<dbReference type="CDD" id="cd08296">
    <property type="entry name" value="CAD_like"/>
    <property type="match status" value="1"/>
</dbReference>